<dbReference type="Proteomes" id="UP000507222">
    <property type="component" value="Unassembled WGS sequence"/>
</dbReference>
<reference evidence="1 2" key="1">
    <citation type="submission" date="2020-05" db="EMBL/GenBank/DDBJ databases">
        <authorList>
            <person name="Campoy J."/>
            <person name="Schneeberger K."/>
            <person name="Spophaly S."/>
        </authorList>
    </citation>
    <scope>NUCLEOTIDE SEQUENCE [LARGE SCALE GENOMIC DNA]</scope>
    <source>
        <strain evidence="1">PruArmRojPasFocal</strain>
    </source>
</reference>
<protein>
    <submittedName>
        <fullName evidence="1">Uncharacterized protein</fullName>
    </submittedName>
</protein>
<gene>
    <name evidence="1" type="ORF">CURHAP_LOCUS36104</name>
</gene>
<dbReference type="AlphaFoldDB" id="A0A6J5V0V0"/>
<name>A0A6J5V0V0_PRUAR</name>
<organism evidence="1 2">
    <name type="scientific">Prunus armeniaca</name>
    <name type="common">Apricot</name>
    <name type="synonym">Armeniaca vulgaris</name>
    <dbReference type="NCBI Taxonomy" id="36596"/>
    <lineage>
        <taxon>Eukaryota</taxon>
        <taxon>Viridiplantae</taxon>
        <taxon>Streptophyta</taxon>
        <taxon>Embryophyta</taxon>
        <taxon>Tracheophyta</taxon>
        <taxon>Spermatophyta</taxon>
        <taxon>Magnoliopsida</taxon>
        <taxon>eudicotyledons</taxon>
        <taxon>Gunneridae</taxon>
        <taxon>Pentapetalae</taxon>
        <taxon>rosids</taxon>
        <taxon>fabids</taxon>
        <taxon>Rosales</taxon>
        <taxon>Rosaceae</taxon>
        <taxon>Amygdaloideae</taxon>
        <taxon>Amygdaleae</taxon>
        <taxon>Prunus</taxon>
    </lineage>
</organism>
<evidence type="ECO:0000313" key="1">
    <source>
        <dbReference type="EMBL" id="CAB4282569.1"/>
    </source>
</evidence>
<proteinExistence type="predicted"/>
<dbReference type="EMBL" id="CAEKDK010000006">
    <property type="protein sequence ID" value="CAB4282569.1"/>
    <property type="molecule type" value="Genomic_DNA"/>
</dbReference>
<evidence type="ECO:0000313" key="2">
    <source>
        <dbReference type="Proteomes" id="UP000507222"/>
    </source>
</evidence>
<sequence>MNRLKYPKLTPLRDTDLSNPVPLCYQMDGSSEKKEKPKLLALEDRNVARKDRVDGWKKMKHEKIVIRMSTGQATSDPMCDDSSSWL</sequence>
<accession>A0A6J5V0V0</accession>